<proteinExistence type="predicted"/>
<accession>A0A9X7QKM1</accession>
<protein>
    <submittedName>
        <fullName evidence="1">GNAT family acetyltransferase</fullName>
    </submittedName>
</protein>
<evidence type="ECO:0000313" key="1">
    <source>
        <dbReference type="EMBL" id="QDZ73782.1"/>
    </source>
</evidence>
<reference evidence="1 2" key="1">
    <citation type="journal article" date="2019" name="Ecotoxicol. Environ. Saf.">
        <title>Microbial characterization of heavy metal resistant bacterial strains isolated from an electroplating wastewater treatment plant.</title>
        <authorList>
            <person name="Cai X."/>
            <person name="Zheng X."/>
            <person name="Zhang D."/>
            <person name="Iqbal W."/>
            <person name="Liu C."/>
            <person name="Yang B."/>
            <person name="Zhao X."/>
            <person name="Lu X."/>
            <person name="Mao Y."/>
        </authorList>
    </citation>
    <scope>NUCLEOTIDE SEQUENCE [LARGE SCALE GENOMIC DNA]</scope>
    <source>
        <strain evidence="1 2">Co1-1</strain>
    </source>
</reference>
<dbReference type="Proteomes" id="UP000321735">
    <property type="component" value="Chromosome"/>
</dbReference>
<evidence type="ECO:0000313" key="2">
    <source>
        <dbReference type="Proteomes" id="UP000321735"/>
    </source>
</evidence>
<organism evidence="1 2">
    <name type="scientific">Bacillus cereus</name>
    <dbReference type="NCBI Taxonomy" id="1396"/>
    <lineage>
        <taxon>Bacteria</taxon>
        <taxon>Bacillati</taxon>
        <taxon>Bacillota</taxon>
        <taxon>Bacilli</taxon>
        <taxon>Bacillales</taxon>
        <taxon>Bacillaceae</taxon>
        <taxon>Bacillus</taxon>
        <taxon>Bacillus cereus group</taxon>
    </lineage>
</organism>
<gene>
    <name evidence="1" type="ORF">D0437_11995</name>
</gene>
<name>A0A9X7QKM1_BACCE</name>
<dbReference type="EMBL" id="CP031778">
    <property type="protein sequence ID" value="QDZ73782.1"/>
    <property type="molecule type" value="Genomic_DNA"/>
</dbReference>
<dbReference type="AlphaFoldDB" id="A0A9X7QKM1"/>
<sequence>MNKHATVSYFNKNYKTDILNTNSRIFLLHQIHFFSFYKHKKGSLFI</sequence>